<proteinExistence type="predicted"/>
<dbReference type="AlphaFoldDB" id="A0A2C8B934"/>
<evidence type="ECO:0000313" key="2">
    <source>
        <dbReference type="Proteomes" id="UP000250080"/>
    </source>
</evidence>
<accession>A0A2C8B934</accession>
<gene>
    <name evidence="1" type="ORF">PFR_JS23_1396</name>
</gene>
<protein>
    <submittedName>
        <fullName evidence="1">Uncharacterized protein</fullName>
    </submittedName>
</protein>
<name>A0A2C8B934_9ACTN</name>
<evidence type="ECO:0000313" key="1">
    <source>
        <dbReference type="EMBL" id="SCQ79460.1"/>
    </source>
</evidence>
<organism evidence="1 2">
    <name type="scientific">Propionibacterium freudenreichii</name>
    <dbReference type="NCBI Taxonomy" id="1744"/>
    <lineage>
        <taxon>Bacteria</taxon>
        <taxon>Bacillati</taxon>
        <taxon>Actinomycetota</taxon>
        <taxon>Actinomycetes</taxon>
        <taxon>Propionibacteriales</taxon>
        <taxon>Propionibacteriaceae</taxon>
        <taxon>Propionibacterium</taxon>
    </lineage>
</organism>
<reference evidence="1 2" key="1">
    <citation type="submission" date="2016-09" db="EMBL/GenBank/DDBJ databases">
        <authorList>
            <person name="Laine KS P."/>
        </authorList>
    </citation>
    <scope>NUCLEOTIDE SEQUENCE [LARGE SCALE GENOMIC DNA]</scope>
    <source>
        <strain evidence="1">PFRJS-23</strain>
    </source>
</reference>
<sequence>MNVAGRKIGPMPSFRVQFQVSGLRPGHRPDEVLEVARAAVVAPLHCDDVRLDMPAGVPTVTVRFTIAGSHDADEDARARRHGAQITHQVSQVAVVSPPRVLRRRGGSWLPIPAL</sequence>
<dbReference type="EMBL" id="LT618793">
    <property type="protein sequence ID" value="SCQ79460.1"/>
    <property type="molecule type" value="Genomic_DNA"/>
</dbReference>
<dbReference type="Proteomes" id="UP000250080">
    <property type="component" value="Chromosome I"/>
</dbReference>